<feature type="domain" description="PurE" evidence="7">
    <location>
        <begin position="122"/>
        <end position="225"/>
    </location>
</feature>
<evidence type="ECO:0000259" key="7">
    <source>
        <dbReference type="SMART" id="SM01001"/>
    </source>
</evidence>
<evidence type="ECO:0000313" key="8">
    <source>
        <dbReference type="Proteomes" id="UP000887565"/>
    </source>
</evidence>
<dbReference type="InterPro" id="IPR000031">
    <property type="entry name" value="PurE_dom"/>
</dbReference>
<dbReference type="Pfam" id="PF00731">
    <property type="entry name" value="AIRC"/>
    <property type="match status" value="1"/>
</dbReference>
<evidence type="ECO:0000256" key="2">
    <source>
        <dbReference type="ARBA" id="ARBA00004747"/>
    </source>
</evidence>
<evidence type="ECO:0000313" key="9">
    <source>
        <dbReference type="WBParaSite" id="nRc.2.0.1.t09376-RA"/>
    </source>
</evidence>
<dbReference type="InterPro" id="IPR050089">
    <property type="entry name" value="SAICAR_synthetase"/>
</dbReference>
<dbReference type="SUPFAM" id="SSF56104">
    <property type="entry name" value="SAICAR synthase-like"/>
    <property type="match status" value="1"/>
</dbReference>
<dbReference type="PANTHER" id="PTHR43599">
    <property type="entry name" value="MULTIFUNCTIONAL PROTEIN ADE2"/>
    <property type="match status" value="1"/>
</dbReference>
<dbReference type="WBParaSite" id="nRc.2.0.1.t09376-RA">
    <property type="protein sequence ID" value="nRc.2.0.1.t09376-RA"/>
    <property type="gene ID" value="nRc.2.0.1.g09376"/>
</dbReference>
<keyword evidence="4" id="KW-0547">Nucleotide-binding</keyword>
<dbReference type="Gene3D" id="3.40.50.1970">
    <property type="match status" value="1"/>
</dbReference>
<evidence type="ECO:0000256" key="4">
    <source>
        <dbReference type="ARBA" id="ARBA00022741"/>
    </source>
</evidence>
<keyword evidence="6" id="KW-0067">ATP-binding</keyword>
<dbReference type="Gene3D" id="3.30.470.20">
    <property type="entry name" value="ATP-grasp fold, B domain"/>
    <property type="match status" value="1"/>
</dbReference>
<dbReference type="Proteomes" id="UP000887565">
    <property type="component" value="Unplaced"/>
</dbReference>
<comment type="pathway">
    <text evidence="1">Purine metabolism; IMP biosynthesis via de novo pathway; 5-amino-1-(5-phospho-D-ribosyl)imidazole-4-carboxamide from 5-amino-1-(5-phospho-D-ribosyl)imidazole-4-carboxylate: step 1/2.</text>
</comment>
<dbReference type="PANTHER" id="PTHR43599:SF3">
    <property type="entry name" value="SI:DKEY-6E2.2"/>
    <property type="match status" value="1"/>
</dbReference>
<sequence length="225" mass="24698">MLLSAKMDIGGKTIGKNEILMMGQATITIFEILEKAWSQQGISLIDMKVEYGVCPENGEIVLADVVDNDSWRLWPGGDRRLQLDKQFYRDLPEVTEESLKQLKKNFAEVISKLEKFKTEPRGRVVVVAGSKSDQDHCLAIKRACETNFGLPCAIRFCSAHKNTARVLELAAEFEGDSIPTVFIAVAGLSNGLGPVLAGNVRCPVINCPPPSQNSEDLFSSLNMPS</sequence>
<dbReference type="GO" id="GO:0005829">
    <property type="term" value="C:cytosol"/>
    <property type="evidence" value="ECO:0007669"/>
    <property type="project" value="TreeGrafter"/>
</dbReference>
<proteinExistence type="predicted"/>
<dbReference type="AlphaFoldDB" id="A0A915I6I5"/>
<protein>
    <submittedName>
        <fullName evidence="9">PurE domain-containing protein</fullName>
    </submittedName>
</protein>
<dbReference type="GO" id="GO:0004639">
    <property type="term" value="F:phosphoribosylaminoimidazolesuccinocarboxamide synthase activity"/>
    <property type="evidence" value="ECO:0007669"/>
    <property type="project" value="TreeGrafter"/>
</dbReference>
<keyword evidence="8" id="KW-1185">Reference proteome</keyword>
<evidence type="ECO:0000256" key="6">
    <source>
        <dbReference type="ARBA" id="ARBA00022840"/>
    </source>
</evidence>
<dbReference type="GO" id="GO:0005524">
    <property type="term" value="F:ATP binding"/>
    <property type="evidence" value="ECO:0007669"/>
    <property type="project" value="UniProtKB-KW"/>
</dbReference>
<evidence type="ECO:0000256" key="1">
    <source>
        <dbReference type="ARBA" id="ARBA00004672"/>
    </source>
</evidence>
<name>A0A915I6I5_ROMCU</name>
<organism evidence="8 9">
    <name type="scientific">Romanomermis culicivorax</name>
    <name type="common">Nematode worm</name>
    <dbReference type="NCBI Taxonomy" id="13658"/>
    <lineage>
        <taxon>Eukaryota</taxon>
        <taxon>Metazoa</taxon>
        <taxon>Ecdysozoa</taxon>
        <taxon>Nematoda</taxon>
        <taxon>Enoplea</taxon>
        <taxon>Dorylaimia</taxon>
        <taxon>Mermithida</taxon>
        <taxon>Mermithoidea</taxon>
        <taxon>Mermithidae</taxon>
        <taxon>Romanomermis</taxon>
    </lineage>
</organism>
<evidence type="ECO:0000256" key="5">
    <source>
        <dbReference type="ARBA" id="ARBA00022755"/>
    </source>
</evidence>
<dbReference type="GO" id="GO:0006189">
    <property type="term" value="P:'de novo' IMP biosynthetic process"/>
    <property type="evidence" value="ECO:0007669"/>
    <property type="project" value="InterPro"/>
</dbReference>
<dbReference type="InterPro" id="IPR028923">
    <property type="entry name" value="SAICAR_synt/ADE2_N"/>
</dbReference>
<dbReference type="SUPFAM" id="SSF52255">
    <property type="entry name" value="N5-CAIR mutase (phosphoribosylaminoimidazole carboxylase, PurE)"/>
    <property type="match status" value="1"/>
</dbReference>
<keyword evidence="5" id="KW-0658">Purine biosynthesis</keyword>
<dbReference type="SMART" id="SM01001">
    <property type="entry name" value="AIRC"/>
    <property type="match status" value="1"/>
</dbReference>
<dbReference type="OMA" id="WQIENCA"/>
<comment type="pathway">
    <text evidence="2">Purine metabolism; IMP biosynthesis via de novo pathway; 5-amino-1-(5-phospho-D-ribosyl)imidazole-4-carboxylate from 5-amino-1-(5-phospho-D-ribosyl)imidazole (carboxylase route): step 1/1.</text>
</comment>
<reference evidence="9" key="1">
    <citation type="submission" date="2022-11" db="UniProtKB">
        <authorList>
            <consortium name="WormBaseParasite"/>
        </authorList>
    </citation>
    <scope>IDENTIFICATION</scope>
</reference>
<keyword evidence="3" id="KW-0436">Ligase</keyword>
<evidence type="ECO:0000256" key="3">
    <source>
        <dbReference type="ARBA" id="ARBA00022598"/>
    </source>
</evidence>
<dbReference type="Pfam" id="PF01259">
    <property type="entry name" value="SAICAR_synt"/>
    <property type="match status" value="1"/>
</dbReference>
<accession>A0A915I6I5</accession>